<dbReference type="InterPro" id="IPR036514">
    <property type="entry name" value="SGNH_hydro_sf"/>
</dbReference>
<dbReference type="PANTHER" id="PTHR43102:SF2">
    <property type="entry name" value="GAF DOMAIN-CONTAINING PROTEIN"/>
    <property type="match status" value="1"/>
</dbReference>
<organism evidence="2 3">
    <name type="scientific">Amnibacterium soli</name>
    <dbReference type="NCBI Taxonomy" id="1282736"/>
    <lineage>
        <taxon>Bacteria</taxon>
        <taxon>Bacillati</taxon>
        <taxon>Actinomycetota</taxon>
        <taxon>Actinomycetes</taxon>
        <taxon>Micrococcales</taxon>
        <taxon>Microbacteriaceae</taxon>
        <taxon>Amnibacterium</taxon>
    </lineage>
</organism>
<dbReference type="Pfam" id="PF01590">
    <property type="entry name" value="GAF"/>
    <property type="match status" value="1"/>
</dbReference>
<dbReference type="Proteomes" id="UP001500121">
    <property type="component" value="Unassembled WGS sequence"/>
</dbReference>
<dbReference type="SMART" id="SM00065">
    <property type="entry name" value="GAF"/>
    <property type="match status" value="1"/>
</dbReference>
<gene>
    <name evidence="2" type="ORF">GCM10025783_31560</name>
</gene>
<dbReference type="SUPFAM" id="SSF52266">
    <property type="entry name" value="SGNH hydrolase"/>
    <property type="match status" value="1"/>
</dbReference>
<name>A0ABP8ZHI9_9MICO</name>
<accession>A0ABP8ZHI9</accession>
<feature type="domain" description="GAF" evidence="1">
    <location>
        <begin position="264"/>
        <end position="404"/>
    </location>
</feature>
<dbReference type="Gene3D" id="3.40.50.1110">
    <property type="entry name" value="SGNH hydrolase"/>
    <property type="match status" value="1"/>
</dbReference>
<comment type="caution">
    <text evidence="2">The sequence shown here is derived from an EMBL/GenBank/DDBJ whole genome shotgun (WGS) entry which is preliminary data.</text>
</comment>
<dbReference type="InterPro" id="IPR013830">
    <property type="entry name" value="SGNH_hydro"/>
</dbReference>
<dbReference type="InterPro" id="IPR003018">
    <property type="entry name" value="GAF"/>
</dbReference>
<dbReference type="Pfam" id="PF13472">
    <property type="entry name" value="Lipase_GDSL_2"/>
    <property type="match status" value="1"/>
</dbReference>
<evidence type="ECO:0000259" key="1">
    <source>
        <dbReference type="SMART" id="SM00065"/>
    </source>
</evidence>
<sequence length="407" mass="43207">MIDDLGIRAAARLWYAKTLAAAGSVPYARDAPSARSGEGPADHVLLLGNGPAHGWGVVSHQLGLCGQLAQAIAKATGRAAEVDFVGAELMNAESAVTWLGARDLTGYDAVVVVMGLNDAVRLTPVKAWERDVTALLAHLRAGLRHDAPVVVCGVQAVTSFLQITPLIARLGQRRADAMNAVTDRIAASTPNTTFLPLDPAELEAGRSWGSAMSYRSRADGIAAGVAPLLDEHRGRGADRRRAKVDVQHWAWSGAPDLLAAAAERGTPELRRLVNAAKLEFAVTLAVVTYLEGDRMWFAAASADTPVSIPLTLSYDAHVPADGSLVVPDAAGDPRFRTNPFILQSHLPFYAGHPLHDLGGRMIGTFCLLSARPRAATSIRPEMLQTYAAQAEAELHRIERAALGRVTA</sequence>
<proteinExistence type="predicted"/>
<dbReference type="PANTHER" id="PTHR43102">
    <property type="entry name" value="SLR1143 PROTEIN"/>
    <property type="match status" value="1"/>
</dbReference>
<dbReference type="EMBL" id="BAABLP010000009">
    <property type="protein sequence ID" value="GAA4755950.1"/>
    <property type="molecule type" value="Genomic_DNA"/>
</dbReference>
<evidence type="ECO:0000313" key="3">
    <source>
        <dbReference type="Proteomes" id="UP001500121"/>
    </source>
</evidence>
<evidence type="ECO:0000313" key="2">
    <source>
        <dbReference type="EMBL" id="GAA4755950.1"/>
    </source>
</evidence>
<protein>
    <recommendedName>
        <fullName evidence="1">GAF domain-containing protein</fullName>
    </recommendedName>
</protein>
<dbReference type="Gene3D" id="3.30.450.40">
    <property type="match status" value="1"/>
</dbReference>
<keyword evidence="3" id="KW-1185">Reference proteome</keyword>
<reference evidence="3" key="1">
    <citation type="journal article" date="2019" name="Int. J. Syst. Evol. Microbiol.">
        <title>The Global Catalogue of Microorganisms (GCM) 10K type strain sequencing project: providing services to taxonomists for standard genome sequencing and annotation.</title>
        <authorList>
            <consortium name="The Broad Institute Genomics Platform"/>
            <consortium name="The Broad Institute Genome Sequencing Center for Infectious Disease"/>
            <person name="Wu L."/>
            <person name="Ma J."/>
        </authorList>
    </citation>
    <scope>NUCLEOTIDE SEQUENCE [LARGE SCALE GENOMIC DNA]</scope>
    <source>
        <strain evidence="3">JCM 19015</strain>
    </source>
</reference>
<dbReference type="InterPro" id="IPR029016">
    <property type="entry name" value="GAF-like_dom_sf"/>
</dbReference>
<dbReference type="SUPFAM" id="SSF55781">
    <property type="entry name" value="GAF domain-like"/>
    <property type="match status" value="1"/>
</dbReference>
<dbReference type="RefSeq" id="WP_345482310.1">
    <property type="nucleotide sequence ID" value="NZ_BAABLP010000009.1"/>
</dbReference>